<evidence type="ECO:0000259" key="17">
    <source>
        <dbReference type="PROSITE" id="PS50109"/>
    </source>
</evidence>
<dbReference type="InterPro" id="IPR003594">
    <property type="entry name" value="HATPase_dom"/>
</dbReference>
<evidence type="ECO:0000256" key="2">
    <source>
        <dbReference type="ARBA" id="ARBA00004429"/>
    </source>
</evidence>
<dbReference type="SUPFAM" id="SSF55874">
    <property type="entry name" value="ATPase domain of HSP90 chaperone/DNA topoisomerase II/histidine kinase"/>
    <property type="match status" value="1"/>
</dbReference>
<keyword evidence="10 20" id="KW-0067">ATP-binding</keyword>
<dbReference type="RefSeq" id="WP_264138816.1">
    <property type="nucleotide sequence ID" value="NZ_JAOYOD010000001.1"/>
</dbReference>
<keyword evidence="10 20" id="KW-0547">Nucleotide-binding</keyword>
<dbReference type="PROSITE" id="PS50894">
    <property type="entry name" value="HPT"/>
    <property type="match status" value="1"/>
</dbReference>
<evidence type="ECO:0000256" key="7">
    <source>
        <dbReference type="ARBA" id="ARBA00022679"/>
    </source>
</evidence>
<keyword evidence="7" id="KW-0808">Transferase</keyword>
<comment type="caution">
    <text evidence="20">The sequence shown here is derived from an EMBL/GenBank/DDBJ whole genome shotgun (WGS) entry which is preliminary data.</text>
</comment>
<dbReference type="PRINTS" id="PR00344">
    <property type="entry name" value="BCTRLSENSOR"/>
</dbReference>
<keyword evidence="4" id="KW-1003">Cell membrane</keyword>
<dbReference type="SMART" id="SM00387">
    <property type="entry name" value="HATPase_c"/>
    <property type="match status" value="1"/>
</dbReference>
<dbReference type="InterPro" id="IPR001789">
    <property type="entry name" value="Sig_transdc_resp-reg_receiver"/>
</dbReference>
<feature type="domain" description="HPt" evidence="19">
    <location>
        <begin position="722"/>
        <end position="818"/>
    </location>
</feature>
<dbReference type="Pfam" id="PF00072">
    <property type="entry name" value="Response_reg"/>
    <property type="match status" value="1"/>
</dbReference>
<dbReference type="InterPro" id="IPR003661">
    <property type="entry name" value="HisK_dim/P_dom"/>
</dbReference>
<dbReference type="Pfam" id="PF02518">
    <property type="entry name" value="HATPase_c"/>
    <property type="match status" value="1"/>
</dbReference>
<evidence type="ECO:0000313" key="21">
    <source>
        <dbReference type="Proteomes" id="UP001300692"/>
    </source>
</evidence>
<comment type="subcellular location">
    <subcellularLocation>
        <location evidence="2">Cell inner membrane</location>
        <topology evidence="2">Multi-pass membrane protein</topology>
    </subcellularLocation>
</comment>
<evidence type="ECO:0000256" key="13">
    <source>
        <dbReference type="PROSITE-ProRule" id="PRU00110"/>
    </source>
</evidence>
<dbReference type="InterPro" id="IPR011006">
    <property type="entry name" value="CheY-like_superfamily"/>
</dbReference>
<dbReference type="CDD" id="cd16922">
    <property type="entry name" value="HATPase_EvgS-ArcB-TorS-like"/>
    <property type="match status" value="1"/>
</dbReference>
<feature type="domain" description="Histidine kinase" evidence="17">
    <location>
        <begin position="341"/>
        <end position="556"/>
    </location>
</feature>
<feature type="modified residue" description="4-aspartylphosphate" evidence="14">
    <location>
        <position position="627"/>
    </location>
</feature>
<organism evidence="20 21">
    <name type="scientific">Reichenbachiella ulvae</name>
    <dbReference type="NCBI Taxonomy" id="2980104"/>
    <lineage>
        <taxon>Bacteria</taxon>
        <taxon>Pseudomonadati</taxon>
        <taxon>Bacteroidota</taxon>
        <taxon>Cytophagia</taxon>
        <taxon>Cytophagales</taxon>
        <taxon>Reichenbachiellaceae</taxon>
        <taxon>Reichenbachiella</taxon>
    </lineage>
</organism>
<dbReference type="SMART" id="SM00388">
    <property type="entry name" value="HisKA"/>
    <property type="match status" value="1"/>
</dbReference>
<dbReference type="Gene3D" id="1.10.287.130">
    <property type="match status" value="1"/>
</dbReference>
<dbReference type="PANTHER" id="PTHR43047:SF64">
    <property type="entry name" value="HISTIDINE KINASE CONTAINING CHEY-HOMOLOGOUS RECEIVER DOMAIN AND PAS DOMAIN-RELATED"/>
    <property type="match status" value="1"/>
</dbReference>
<proteinExistence type="predicted"/>
<dbReference type="InterPro" id="IPR004358">
    <property type="entry name" value="Sig_transdc_His_kin-like_C"/>
</dbReference>
<dbReference type="Pfam" id="PF00512">
    <property type="entry name" value="HisKA"/>
    <property type="match status" value="1"/>
</dbReference>
<feature type="region of interest" description="Disordered" evidence="15">
    <location>
        <begin position="142"/>
        <end position="213"/>
    </location>
</feature>
<dbReference type="GO" id="GO:0005524">
    <property type="term" value="F:ATP binding"/>
    <property type="evidence" value="ECO:0007669"/>
    <property type="project" value="UniProtKB-KW"/>
</dbReference>
<evidence type="ECO:0000313" key="20">
    <source>
        <dbReference type="EMBL" id="MCV9387995.1"/>
    </source>
</evidence>
<dbReference type="SUPFAM" id="SSF47226">
    <property type="entry name" value="Histidine-containing phosphotransfer domain, HPT domain"/>
    <property type="match status" value="1"/>
</dbReference>
<feature type="compositionally biased region" description="Basic and acidic residues" evidence="15">
    <location>
        <begin position="142"/>
        <end position="157"/>
    </location>
</feature>
<dbReference type="EC" id="2.7.13.3" evidence="3"/>
<dbReference type="InterPro" id="IPR036890">
    <property type="entry name" value="HATPase_C_sf"/>
</dbReference>
<dbReference type="CDD" id="cd17546">
    <property type="entry name" value="REC_hyHK_CKI1_RcsC-like"/>
    <property type="match status" value="1"/>
</dbReference>
<evidence type="ECO:0000256" key="4">
    <source>
        <dbReference type="ARBA" id="ARBA00022475"/>
    </source>
</evidence>
<dbReference type="SUPFAM" id="SSF52172">
    <property type="entry name" value="CheY-like"/>
    <property type="match status" value="1"/>
</dbReference>
<dbReference type="Gene3D" id="3.30.565.10">
    <property type="entry name" value="Histidine kinase-like ATPase, C-terminal domain"/>
    <property type="match status" value="1"/>
</dbReference>
<dbReference type="InterPro" id="IPR005467">
    <property type="entry name" value="His_kinase_dom"/>
</dbReference>
<protein>
    <recommendedName>
        <fullName evidence="3">histidine kinase</fullName>
        <ecNumber evidence="3">2.7.13.3</ecNumber>
    </recommendedName>
</protein>
<dbReference type="InterPro" id="IPR008207">
    <property type="entry name" value="Sig_transdc_His_kin_Hpt_dom"/>
</dbReference>
<reference evidence="20 21" key="1">
    <citation type="submission" date="2022-10" db="EMBL/GenBank/DDBJ databases">
        <title>Comparative genomics and taxonomic characterization of three novel marine species of genus Reichenbachiella exhibiting antioxidant and polysaccharide degradation activities.</title>
        <authorList>
            <person name="Muhammad N."/>
            <person name="Lee Y.-J."/>
            <person name="Ko J."/>
            <person name="Kim S.-G."/>
        </authorList>
    </citation>
    <scope>NUCLEOTIDE SEQUENCE [LARGE SCALE GENOMIC DNA]</scope>
    <source>
        <strain evidence="20 21">ABR2-5</strain>
    </source>
</reference>
<feature type="modified residue" description="Phosphohistidine" evidence="13">
    <location>
        <position position="761"/>
    </location>
</feature>
<keyword evidence="6 14" id="KW-0597">Phosphoprotein</keyword>
<evidence type="ECO:0000259" key="19">
    <source>
        <dbReference type="PROSITE" id="PS50894"/>
    </source>
</evidence>
<evidence type="ECO:0000256" key="3">
    <source>
        <dbReference type="ARBA" id="ARBA00012438"/>
    </source>
</evidence>
<feature type="compositionally biased region" description="Basic and acidic residues" evidence="15">
    <location>
        <begin position="167"/>
        <end position="180"/>
    </location>
</feature>
<dbReference type="EMBL" id="JAOYOD010000001">
    <property type="protein sequence ID" value="MCV9387995.1"/>
    <property type="molecule type" value="Genomic_DNA"/>
</dbReference>
<evidence type="ECO:0000256" key="10">
    <source>
        <dbReference type="ARBA" id="ARBA00022840"/>
    </source>
</evidence>
<evidence type="ECO:0000256" key="12">
    <source>
        <dbReference type="ARBA" id="ARBA00023136"/>
    </source>
</evidence>
<dbReference type="PANTHER" id="PTHR43047">
    <property type="entry name" value="TWO-COMPONENT HISTIDINE PROTEIN KINASE"/>
    <property type="match status" value="1"/>
</dbReference>
<evidence type="ECO:0000256" key="8">
    <source>
        <dbReference type="ARBA" id="ARBA00022692"/>
    </source>
</evidence>
<keyword evidence="11 16" id="KW-1133">Transmembrane helix</keyword>
<keyword evidence="9" id="KW-0418">Kinase</keyword>
<dbReference type="SMART" id="SM00448">
    <property type="entry name" value="REC"/>
    <property type="match status" value="1"/>
</dbReference>
<keyword evidence="5" id="KW-0997">Cell inner membrane</keyword>
<feature type="compositionally biased region" description="Low complexity" evidence="15">
    <location>
        <begin position="198"/>
        <end position="207"/>
    </location>
</feature>
<dbReference type="CDD" id="cd00082">
    <property type="entry name" value="HisKA"/>
    <property type="match status" value="1"/>
</dbReference>
<dbReference type="Proteomes" id="UP001300692">
    <property type="component" value="Unassembled WGS sequence"/>
</dbReference>
<dbReference type="InterPro" id="IPR036097">
    <property type="entry name" value="HisK_dim/P_sf"/>
</dbReference>
<dbReference type="InterPro" id="IPR036641">
    <property type="entry name" value="HPT_dom_sf"/>
</dbReference>
<dbReference type="Gene3D" id="1.20.120.160">
    <property type="entry name" value="HPT domain"/>
    <property type="match status" value="1"/>
</dbReference>
<evidence type="ECO:0000256" key="6">
    <source>
        <dbReference type="ARBA" id="ARBA00022553"/>
    </source>
</evidence>
<name>A0ABT3CWB0_9BACT</name>
<gene>
    <name evidence="20" type="ORF">N7U62_15030</name>
</gene>
<evidence type="ECO:0000256" key="16">
    <source>
        <dbReference type="SAM" id="Phobius"/>
    </source>
</evidence>
<evidence type="ECO:0000256" key="9">
    <source>
        <dbReference type="ARBA" id="ARBA00022777"/>
    </source>
</evidence>
<accession>A0ABT3CWB0</accession>
<dbReference type="PROSITE" id="PS50109">
    <property type="entry name" value="HIS_KIN"/>
    <property type="match status" value="1"/>
</dbReference>
<feature type="transmembrane region" description="Helical" evidence="16">
    <location>
        <begin position="6"/>
        <end position="29"/>
    </location>
</feature>
<keyword evidence="21" id="KW-1185">Reference proteome</keyword>
<evidence type="ECO:0000256" key="15">
    <source>
        <dbReference type="SAM" id="MobiDB-lite"/>
    </source>
</evidence>
<evidence type="ECO:0000256" key="14">
    <source>
        <dbReference type="PROSITE-ProRule" id="PRU00169"/>
    </source>
</evidence>
<sequence>MKKSYYPYFLSASLLLVIVGASVIGYFAYRNLNHIVSTLEEEVKPNMDLILLGELSISLEEMENAIEGFVFDHDSTYMDVFGQSMRQSIKGVDQLKKRSSDPHLLNQLDELQNLILDKATLLKQASELNPISMSEAMEGIKKISKEQKPKSTAEKANIKPSISQDTSNEKADENEKKESFWSRLLGKKKEEENEEITEATTTNTTEEANSDEDARFWEDINNQLDSIARNAEKEAYNQKMKEYTLYQDHLEVDKQITAAINEIENYQVDRIKQMAKYAEDRARFTNRYISIFSVMASIILLMSLVVLFIYMVRSRKYQEVLSQARQSALNTAKEKEQFLANMSHEIRTPMNAIAGFSQVLLQGQLTDQQQNQVGIIKKSSDHLLYILNDILDFTKIQSGNFKLETEAFVPETVIQETLDLLLPKAHEKGLYLKANNTDTSSPVSGDPYRLKQILLNLVFNAIKFTEKGGITIDAKWIQENKVLQFSVTDTGIGIPKEKQASIFSEFEQVSASDRMTGTGLGLAISKKLIDLQKGQISLTSRPGHGTSFSIAIPYQEAETEGLQKKNDTRQQFNLAGLHILIADDELFNRKLLQTILDGQNITFEETVDGQTTYDLLNQKPFDLILLDFRMPKLSGPQISKKIKSEEGLNQSTPIIGLTATVSDEDILEAKNSGIDHILRKPFDTQDLIQLIAKCTNRKVNTDKSPADSIQDFSLENLKKMGDDDFVFDMVETFVDSSRDNLAAWKIAVEEENWEKAADILHKIIAPARHFGVPELVKKLKNSEIAARKGEAIPIMLQEDIENQIRSLIDSLQLYLRDCKTI</sequence>
<comment type="catalytic activity">
    <reaction evidence="1">
        <text>ATP + protein L-histidine = ADP + protein N-phospho-L-histidine.</text>
        <dbReference type="EC" id="2.7.13.3"/>
    </reaction>
</comment>
<keyword evidence="12 16" id="KW-0472">Membrane</keyword>
<evidence type="ECO:0000256" key="5">
    <source>
        <dbReference type="ARBA" id="ARBA00022519"/>
    </source>
</evidence>
<dbReference type="Gene3D" id="3.40.50.2300">
    <property type="match status" value="1"/>
</dbReference>
<feature type="transmembrane region" description="Helical" evidence="16">
    <location>
        <begin position="288"/>
        <end position="312"/>
    </location>
</feature>
<dbReference type="PROSITE" id="PS50110">
    <property type="entry name" value="RESPONSE_REGULATORY"/>
    <property type="match status" value="1"/>
</dbReference>
<evidence type="ECO:0000256" key="11">
    <source>
        <dbReference type="ARBA" id="ARBA00022989"/>
    </source>
</evidence>
<dbReference type="SUPFAM" id="SSF47384">
    <property type="entry name" value="Homodimeric domain of signal transducing histidine kinase"/>
    <property type="match status" value="1"/>
</dbReference>
<evidence type="ECO:0000259" key="18">
    <source>
        <dbReference type="PROSITE" id="PS50110"/>
    </source>
</evidence>
<keyword evidence="8 16" id="KW-0812">Transmembrane</keyword>
<evidence type="ECO:0000256" key="1">
    <source>
        <dbReference type="ARBA" id="ARBA00000085"/>
    </source>
</evidence>
<feature type="domain" description="Response regulatory" evidence="18">
    <location>
        <begin position="578"/>
        <end position="695"/>
    </location>
</feature>